<protein>
    <submittedName>
        <fullName evidence="2">Ethanolamine utilization protein EutE</fullName>
    </submittedName>
</protein>
<name>A0A3R8ZBU7_ENTCL</name>
<dbReference type="RefSeq" id="WP_052696088.1">
    <property type="nucleotide sequence ID" value="NZ_JAIPLW010000004.1"/>
</dbReference>
<evidence type="ECO:0000313" key="3">
    <source>
        <dbReference type="Proteomes" id="UP000275321"/>
    </source>
</evidence>
<gene>
    <name evidence="2" type="ORF">EGK68_18580</name>
</gene>
<dbReference type="AlphaFoldDB" id="A0A3R8ZBU7"/>
<comment type="caution">
    <text evidence="2">The sequence shown here is derived from an EMBL/GenBank/DDBJ whole genome shotgun (WGS) entry which is preliminary data.</text>
</comment>
<evidence type="ECO:0000313" key="2">
    <source>
        <dbReference type="EMBL" id="RSB28869.1"/>
    </source>
</evidence>
<sequence length="210" mass="24221">MKDRFPKWWLPYYVVRTLFLRFGVITLVLLAPLFTLYVANGDYVIGSDYVFLFSLWFMLFAPFAINYGIAKKRKKKILAVIEKIKETGHFNPESTSEGWLFWKSTYLGFDFQQGTFLYVRIYPGNVMDVIGFDAYSLTRTEVEDSKLRLFTRFTSLPMIPIDTGAASSIANHLHAMNNKGYTYNFNFNDVVNKKRAEIESLTGLPVPVLA</sequence>
<evidence type="ECO:0000256" key="1">
    <source>
        <dbReference type="SAM" id="Phobius"/>
    </source>
</evidence>
<reference evidence="2 3" key="1">
    <citation type="submission" date="2018-10" db="EMBL/GenBank/DDBJ databases">
        <title>Transmission dynamics of multidrug resistant bacteria on intensive care unit surfaces.</title>
        <authorList>
            <person name="D'Souza A.W."/>
            <person name="Potter R.F."/>
            <person name="Wallace M."/>
            <person name="Shupe A."/>
            <person name="Patel S."/>
            <person name="Sun S."/>
            <person name="Gul D."/>
            <person name="Kwon J.H."/>
            <person name="Andleeb S."/>
            <person name="Burnham C.-A.D."/>
            <person name="Dantas G."/>
        </authorList>
    </citation>
    <scope>NUCLEOTIDE SEQUENCE [LARGE SCALE GENOMIC DNA]</scope>
    <source>
        <strain evidence="2 3">EC_073</strain>
    </source>
</reference>
<feature type="transmembrane region" description="Helical" evidence="1">
    <location>
        <begin position="12"/>
        <end position="37"/>
    </location>
</feature>
<keyword evidence="1" id="KW-0472">Membrane</keyword>
<dbReference type="NCBIfam" id="NF033891">
    <property type="entry name" value="surf_exc_IncI1"/>
    <property type="match status" value="1"/>
</dbReference>
<proteinExistence type="predicted"/>
<keyword evidence="1" id="KW-0812">Transmembrane</keyword>
<dbReference type="EMBL" id="RHWT01000029">
    <property type="protein sequence ID" value="RSB28869.1"/>
    <property type="molecule type" value="Genomic_DNA"/>
</dbReference>
<accession>A0A3R8ZBU7</accession>
<organism evidence="2 3">
    <name type="scientific">Enterobacter cloacae</name>
    <dbReference type="NCBI Taxonomy" id="550"/>
    <lineage>
        <taxon>Bacteria</taxon>
        <taxon>Pseudomonadati</taxon>
        <taxon>Pseudomonadota</taxon>
        <taxon>Gammaproteobacteria</taxon>
        <taxon>Enterobacterales</taxon>
        <taxon>Enterobacteriaceae</taxon>
        <taxon>Enterobacter</taxon>
        <taxon>Enterobacter cloacae complex</taxon>
    </lineage>
</organism>
<feature type="transmembrane region" description="Helical" evidence="1">
    <location>
        <begin position="49"/>
        <end position="69"/>
    </location>
</feature>
<dbReference type="Proteomes" id="UP000275321">
    <property type="component" value="Unassembled WGS sequence"/>
</dbReference>
<keyword evidence="1" id="KW-1133">Transmembrane helix</keyword>